<organism evidence="8 9">
    <name type="scientific">Pelagicoccus mobilis</name>
    <dbReference type="NCBI Taxonomy" id="415221"/>
    <lineage>
        <taxon>Bacteria</taxon>
        <taxon>Pseudomonadati</taxon>
        <taxon>Verrucomicrobiota</taxon>
        <taxon>Opitutia</taxon>
        <taxon>Puniceicoccales</taxon>
        <taxon>Pelagicoccaceae</taxon>
        <taxon>Pelagicoccus</taxon>
    </lineage>
</organism>
<dbReference type="AlphaFoldDB" id="A0A934VT22"/>
<evidence type="ECO:0000259" key="6">
    <source>
        <dbReference type="Pfam" id="PF13229"/>
    </source>
</evidence>
<dbReference type="InterPro" id="IPR012334">
    <property type="entry name" value="Pectin_lyas_fold"/>
</dbReference>
<dbReference type="Gene3D" id="2.160.20.10">
    <property type="entry name" value="Single-stranded right-handed beta-helix, Pectin lyase-like"/>
    <property type="match status" value="2"/>
</dbReference>
<comment type="caution">
    <text evidence="8">The sequence shown here is derived from an EMBL/GenBank/DDBJ whole genome shotgun (WGS) entry which is preliminary data.</text>
</comment>
<dbReference type="SMART" id="SM00710">
    <property type="entry name" value="PbH1"/>
    <property type="match status" value="5"/>
</dbReference>
<evidence type="ECO:0000313" key="8">
    <source>
        <dbReference type="EMBL" id="MBK1879079.1"/>
    </source>
</evidence>
<dbReference type="RefSeq" id="WP_200357292.1">
    <property type="nucleotide sequence ID" value="NZ_JAENIL010000040.1"/>
</dbReference>
<evidence type="ECO:0000256" key="5">
    <source>
        <dbReference type="ARBA" id="ARBA00023295"/>
    </source>
</evidence>
<keyword evidence="4" id="KW-0378">Hydrolase</keyword>
<comment type="catalytic activity">
    <reaction evidence="2">
        <text>Hydrolysis of terminal, non-reducing branched (1-&gt;3)-alpha-D-galactosidic residues, producing free D-galactose.</text>
        <dbReference type="EC" id="3.2.1.n1"/>
    </reaction>
</comment>
<evidence type="ECO:0000313" key="9">
    <source>
        <dbReference type="Proteomes" id="UP000617628"/>
    </source>
</evidence>
<evidence type="ECO:0000259" key="7">
    <source>
        <dbReference type="Pfam" id="PF23764"/>
    </source>
</evidence>
<evidence type="ECO:0000256" key="1">
    <source>
        <dbReference type="ARBA" id="ARBA00001255"/>
    </source>
</evidence>
<gene>
    <name evidence="8" type="ORF">JIN87_19500</name>
</gene>
<comment type="catalytic activity">
    <reaction evidence="1">
        <text>Hydrolysis of terminal, non-reducing alpha-D-galactose residues in alpha-D-galactosides, including galactose oligosaccharides, galactomannans and galactolipids.</text>
        <dbReference type="EC" id="3.2.1.22"/>
    </reaction>
</comment>
<name>A0A934VT22_9BACT</name>
<dbReference type="GO" id="GO:0004557">
    <property type="term" value="F:alpha-galactosidase activity"/>
    <property type="evidence" value="ECO:0007669"/>
    <property type="project" value="UniProtKB-EC"/>
</dbReference>
<dbReference type="EMBL" id="JAENIL010000040">
    <property type="protein sequence ID" value="MBK1879079.1"/>
    <property type="molecule type" value="Genomic_DNA"/>
</dbReference>
<reference evidence="8" key="1">
    <citation type="submission" date="2021-01" db="EMBL/GenBank/DDBJ databases">
        <title>Modified the classification status of verrucomicrobia.</title>
        <authorList>
            <person name="Feng X."/>
        </authorList>
    </citation>
    <scope>NUCLEOTIDE SEQUENCE</scope>
    <source>
        <strain evidence="8">KCTC 13126</strain>
    </source>
</reference>
<sequence length="537" mass="59699">MRELQLSISSGSYLENDLCQVAREARSEASWSNTRISLDGERWNLFPESAEETYISPSNNDCGLVRSPFILEDLKDVVVDGGGGLLMVRGTPLAGNGRVGVIDSPVVPFVIRNCQNVTIRNLSIDWQTPATVQGLCVASGRGYFDVALETDQRVWCWNDMMYLEGEGWTWPVTRLLAVDAETGATLSGTGDNIGLGYEQVWRYEMVEEGIVRVKGPDLPVDVQGAKILFWCSFPDTGARRAPAIFIERSSNVRVEDVTLHYCRAMGVIAQTSSDLFFERLNVLPSGNRKFSLAADGTHFVNCRGKLEFTDCVMQNQLDDAINSHGLYYQIVRKLDARTLRVRTAHPQHVGVEGFVVGDLVRLCKMPYMEEIGKLRLSRIRTLNSETQDFCFDEDLPEGLGEGDMVEDLDASPEIDIRNCTFRWNRARGILINGSKPIRVRDCEFESAGSAIMIESSPLWAEAGPVSDVRIENNSFRNTANCPMWGAAVIEAKPTFREGAPEGLKPFHGKLCVKDNRFENCMGSELSASSFESIESDV</sequence>
<proteinExistence type="predicted"/>
<dbReference type="Pfam" id="PF23764">
    <property type="entry name" value="Beta-barrel_GLAA-B_II"/>
    <property type="match status" value="1"/>
</dbReference>
<keyword evidence="5" id="KW-0326">Glycosidase</keyword>
<dbReference type="InterPro" id="IPR011050">
    <property type="entry name" value="Pectin_lyase_fold/virulence"/>
</dbReference>
<feature type="domain" description="Right handed beta helix" evidence="6">
    <location>
        <begin position="412"/>
        <end position="479"/>
    </location>
</feature>
<dbReference type="InterPro" id="IPR039448">
    <property type="entry name" value="Beta_helix"/>
</dbReference>
<keyword evidence="3" id="KW-0677">Repeat</keyword>
<dbReference type="Proteomes" id="UP000617628">
    <property type="component" value="Unassembled WGS sequence"/>
</dbReference>
<evidence type="ECO:0000256" key="3">
    <source>
        <dbReference type="ARBA" id="ARBA00022737"/>
    </source>
</evidence>
<evidence type="ECO:0000256" key="2">
    <source>
        <dbReference type="ARBA" id="ARBA00001271"/>
    </source>
</evidence>
<accession>A0A934VT22</accession>
<keyword evidence="9" id="KW-1185">Reference proteome</keyword>
<dbReference type="InterPro" id="IPR056441">
    <property type="entry name" value="Beta-barrel_GLAA-B_II"/>
</dbReference>
<dbReference type="SUPFAM" id="SSF51126">
    <property type="entry name" value="Pectin lyase-like"/>
    <property type="match status" value="1"/>
</dbReference>
<dbReference type="Pfam" id="PF13229">
    <property type="entry name" value="Beta_helix"/>
    <property type="match status" value="1"/>
</dbReference>
<dbReference type="InterPro" id="IPR006626">
    <property type="entry name" value="PbH1"/>
</dbReference>
<evidence type="ECO:0000256" key="4">
    <source>
        <dbReference type="ARBA" id="ARBA00022801"/>
    </source>
</evidence>
<feature type="domain" description="GLAA-B beta-barrel" evidence="7">
    <location>
        <begin position="338"/>
        <end position="405"/>
    </location>
</feature>
<protein>
    <submittedName>
        <fullName evidence="8">Right-handed parallel beta-helix repeat-containing protein</fullName>
    </submittedName>
</protein>